<sequence length="249" mass="26160">MADETWGQALRRLGSAQKGHARGAPAYSVYVNRRVGRVLAATAYVMGLTPNGVTAVSAVFTFTGIILLVAVPTAPWLGIVVALLLALGYAWDSADGQLARLQGGGTIAGEWLDHFVDAIKIATLHLAVLVGLFRFTDISAGWLLVPLGFSVVATVSFFGTLLNDLLKGARGVASSQARGGGTALRSLVLVPTDYGLLCLVFVLWGWPTLFLAVYALLGVACTAFLALAAVKWFREMRRIDAPVTAGGAS</sequence>
<dbReference type="EMBL" id="CP031423">
    <property type="protein sequence ID" value="AZS35601.1"/>
    <property type="molecule type" value="Genomic_DNA"/>
</dbReference>
<keyword evidence="3" id="KW-0472">Membrane</keyword>
<evidence type="ECO:0000256" key="2">
    <source>
        <dbReference type="RuleBase" id="RU003750"/>
    </source>
</evidence>
<comment type="similarity">
    <text evidence="2">Belongs to the CDP-alcohol phosphatidyltransferase class-I family.</text>
</comment>
<feature type="transmembrane region" description="Helical" evidence="3">
    <location>
        <begin position="183"/>
        <end position="204"/>
    </location>
</feature>
<evidence type="ECO:0008006" key="6">
    <source>
        <dbReference type="Google" id="ProtNLM"/>
    </source>
</evidence>
<name>A0A3S9W692_9MICO</name>
<feature type="transmembrane region" description="Helical" evidence="3">
    <location>
        <begin position="141"/>
        <end position="162"/>
    </location>
</feature>
<organism evidence="4 5">
    <name type="scientific">Microbacterium lemovicicum</name>
    <dbReference type="NCBI Taxonomy" id="1072463"/>
    <lineage>
        <taxon>Bacteria</taxon>
        <taxon>Bacillati</taxon>
        <taxon>Actinomycetota</taxon>
        <taxon>Actinomycetes</taxon>
        <taxon>Micrococcales</taxon>
        <taxon>Microbacteriaceae</taxon>
        <taxon>Microbacterium</taxon>
    </lineage>
</organism>
<protein>
    <recommendedName>
        <fullName evidence="6">CDP-alcohol phosphatidyltransferase</fullName>
    </recommendedName>
</protein>
<dbReference type="GO" id="GO:0016780">
    <property type="term" value="F:phosphotransferase activity, for other substituted phosphate groups"/>
    <property type="evidence" value="ECO:0007669"/>
    <property type="project" value="InterPro"/>
</dbReference>
<dbReference type="PROSITE" id="PS00379">
    <property type="entry name" value="CDP_ALCOHOL_P_TRANSF"/>
    <property type="match status" value="1"/>
</dbReference>
<feature type="transmembrane region" description="Helical" evidence="3">
    <location>
        <begin position="210"/>
        <end position="230"/>
    </location>
</feature>
<evidence type="ECO:0000313" key="4">
    <source>
        <dbReference type="EMBL" id="AZS35601.1"/>
    </source>
</evidence>
<dbReference type="GO" id="GO:0016020">
    <property type="term" value="C:membrane"/>
    <property type="evidence" value="ECO:0007669"/>
    <property type="project" value="InterPro"/>
</dbReference>
<gene>
    <name evidence="4" type="ORF">CVS47_00193</name>
</gene>
<keyword evidence="1 2" id="KW-0808">Transferase</keyword>
<feature type="transmembrane region" description="Helical" evidence="3">
    <location>
        <begin position="43"/>
        <end position="70"/>
    </location>
</feature>
<dbReference type="InterPro" id="IPR000462">
    <property type="entry name" value="CDP-OH_P_trans"/>
</dbReference>
<accession>A0A3S9W692</accession>
<evidence type="ECO:0000313" key="5">
    <source>
        <dbReference type="Proteomes" id="UP000276888"/>
    </source>
</evidence>
<dbReference type="AlphaFoldDB" id="A0A3S9W692"/>
<dbReference type="Pfam" id="PF01066">
    <property type="entry name" value="CDP-OH_P_transf"/>
    <property type="match status" value="1"/>
</dbReference>
<keyword evidence="5" id="KW-1185">Reference proteome</keyword>
<dbReference type="Gene3D" id="1.20.120.1760">
    <property type="match status" value="1"/>
</dbReference>
<dbReference type="InterPro" id="IPR048254">
    <property type="entry name" value="CDP_ALCOHOL_P_TRANSF_CS"/>
</dbReference>
<dbReference type="InterPro" id="IPR043130">
    <property type="entry name" value="CDP-OH_PTrfase_TM_dom"/>
</dbReference>
<dbReference type="OrthoDB" id="7390033at2"/>
<proteinExistence type="inferred from homology"/>
<dbReference type="GO" id="GO:0008654">
    <property type="term" value="P:phospholipid biosynthetic process"/>
    <property type="evidence" value="ECO:0007669"/>
    <property type="project" value="InterPro"/>
</dbReference>
<dbReference type="Proteomes" id="UP000276888">
    <property type="component" value="Chromosome"/>
</dbReference>
<keyword evidence="3" id="KW-0812">Transmembrane</keyword>
<evidence type="ECO:0000256" key="3">
    <source>
        <dbReference type="SAM" id="Phobius"/>
    </source>
</evidence>
<feature type="transmembrane region" description="Helical" evidence="3">
    <location>
        <begin position="76"/>
        <end position="94"/>
    </location>
</feature>
<dbReference type="KEGG" id="mlv:CVS47_00193"/>
<evidence type="ECO:0000256" key="1">
    <source>
        <dbReference type="ARBA" id="ARBA00022679"/>
    </source>
</evidence>
<reference evidence="4 5" key="1">
    <citation type="submission" date="2018-08" db="EMBL/GenBank/DDBJ databases">
        <title>Microbacterium lemovicicum sp. nov., a bacterium isolated from a natural uranium-rich soil.</title>
        <authorList>
            <person name="ORTET P."/>
        </authorList>
    </citation>
    <scope>NUCLEOTIDE SEQUENCE [LARGE SCALE GENOMIC DNA]</scope>
    <source>
        <strain evidence="4 5">Viu22</strain>
    </source>
</reference>
<keyword evidence="3" id="KW-1133">Transmembrane helix</keyword>